<evidence type="ECO:0000256" key="1">
    <source>
        <dbReference type="SAM" id="MobiDB-lite"/>
    </source>
</evidence>
<feature type="region of interest" description="Disordered" evidence="1">
    <location>
        <begin position="23"/>
        <end position="43"/>
    </location>
</feature>
<accession>A0A4Z1NGK3</accession>
<protein>
    <submittedName>
        <fullName evidence="2">Uncharacterized protein</fullName>
    </submittedName>
</protein>
<evidence type="ECO:0000313" key="3">
    <source>
        <dbReference type="Proteomes" id="UP000298493"/>
    </source>
</evidence>
<dbReference type="EMBL" id="SNSC02000022">
    <property type="protein sequence ID" value="TID14583.1"/>
    <property type="molecule type" value="Genomic_DNA"/>
</dbReference>
<keyword evidence="3" id="KW-1185">Reference proteome</keyword>
<dbReference type="AlphaFoldDB" id="A0A4Z1NGK3"/>
<sequence length="71" mass="7705">MTVCATIQLNVAETDEKDVPLSIMSNTSRRDNISAPRDNSSRSPSLLCVEGTTLDFVEVNLASCTSQALWT</sequence>
<proteinExistence type="predicted"/>
<organism evidence="2 3">
    <name type="scientific">Venturia nashicola</name>
    <dbReference type="NCBI Taxonomy" id="86259"/>
    <lineage>
        <taxon>Eukaryota</taxon>
        <taxon>Fungi</taxon>
        <taxon>Dikarya</taxon>
        <taxon>Ascomycota</taxon>
        <taxon>Pezizomycotina</taxon>
        <taxon>Dothideomycetes</taxon>
        <taxon>Pleosporomycetidae</taxon>
        <taxon>Venturiales</taxon>
        <taxon>Venturiaceae</taxon>
        <taxon>Venturia</taxon>
    </lineage>
</organism>
<evidence type="ECO:0000313" key="2">
    <source>
        <dbReference type="EMBL" id="TID14583.1"/>
    </source>
</evidence>
<dbReference type="Proteomes" id="UP000298493">
    <property type="component" value="Unassembled WGS sequence"/>
</dbReference>
<reference evidence="2 3" key="1">
    <citation type="submission" date="2019-04" db="EMBL/GenBank/DDBJ databases">
        <title>High contiguity whole genome sequence and gene annotation resource for two Venturia nashicola isolates.</title>
        <authorList>
            <person name="Prokchorchik M."/>
            <person name="Won K."/>
            <person name="Lee Y."/>
            <person name="Choi E.D."/>
            <person name="Segonzac C."/>
            <person name="Sohn K.H."/>
        </authorList>
    </citation>
    <scope>NUCLEOTIDE SEQUENCE [LARGE SCALE GENOMIC DNA]</scope>
    <source>
        <strain evidence="2 3">PRI2</strain>
    </source>
</reference>
<gene>
    <name evidence="2" type="ORF">E6O75_ATG08729</name>
</gene>
<comment type="caution">
    <text evidence="2">The sequence shown here is derived from an EMBL/GenBank/DDBJ whole genome shotgun (WGS) entry which is preliminary data.</text>
</comment>
<name>A0A4Z1NGK3_9PEZI</name>